<protein>
    <submittedName>
        <fullName evidence="3">RHS repeat domain-containing protein</fullName>
    </submittedName>
</protein>
<evidence type="ECO:0000313" key="3">
    <source>
        <dbReference type="EMBL" id="MFC3851777.1"/>
    </source>
</evidence>
<dbReference type="InterPro" id="IPR022385">
    <property type="entry name" value="Rhs_assc_core"/>
</dbReference>
<evidence type="ECO:0000256" key="1">
    <source>
        <dbReference type="ARBA" id="ARBA00022737"/>
    </source>
</evidence>
<organism evidence="3 4">
    <name type="scientific">Saccharospirillum mangrovi</name>
    <dbReference type="NCBI Taxonomy" id="2161747"/>
    <lineage>
        <taxon>Bacteria</taxon>
        <taxon>Pseudomonadati</taxon>
        <taxon>Pseudomonadota</taxon>
        <taxon>Gammaproteobacteria</taxon>
        <taxon>Oceanospirillales</taxon>
        <taxon>Saccharospirillaceae</taxon>
        <taxon>Saccharospirillum</taxon>
    </lineage>
</organism>
<comment type="caution">
    <text evidence="3">The sequence shown here is derived from an EMBL/GenBank/DDBJ whole genome shotgun (WGS) entry which is preliminary data.</text>
</comment>
<dbReference type="Proteomes" id="UP001595617">
    <property type="component" value="Unassembled WGS sequence"/>
</dbReference>
<dbReference type="PANTHER" id="PTHR32305:SF15">
    <property type="entry name" value="PROTEIN RHSA-RELATED"/>
    <property type="match status" value="1"/>
</dbReference>
<evidence type="ECO:0000313" key="4">
    <source>
        <dbReference type="Proteomes" id="UP001595617"/>
    </source>
</evidence>
<dbReference type="InterPro" id="IPR050708">
    <property type="entry name" value="T6SS_VgrG/RHS"/>
</dbReference>
<name>A0ABV7ZWJ8_9GAMM</name>
<gene>
    <name evidence="3" type="ORF">ACFOOG_02925</name>
</gene>
<sequence length="554" mass="60559">MHSGQLKTLTAPGGQQTAYEYDGFLLTGTQWNGPVSGALGYEYNHYFEPTRQLLNGMAVDWQFNADSQLIQAGDLSLNYGPIHGLLTSTQLGSLYTGQNYNALGELSEYSASQYGSVLYHYALHRDDVGRINGITENLGVIPTEYQYLYDQHNRLAQVLKNGISVQSWQYDSNGNRTHENGSLVAQYDAQDRLLQYGDNQYRYTANGERTQKTNAISGETTDYHYDAFSNLRTVTLPDSTQIEYLIDGQNRRVGKIRNGIQEQGFLYQDQLNPVAELDGNNNVTARFIYADKGHVPSYMIKNGNNYRIVSDHLGSVRLVVNTSNGEIAQRMDYDAWGNVTNDTNPGFQPFGYAGGIYDRDTELVRFGARDYDPEVGRWTTKDPIGFGGGDLNVYQYSASNPINYRDENGLWVVQAVGGFVGFASGAYGAYLANGSVTDILVAGAVGGVVGVIAPSTAVRGVFRNMATSGAISGFESFGGQVIANTIQGRSALGCVGWAAVAGSSVGGFLGSSIVRPYSDAIDKMTESTFQSMSTLFFGVLSHHVYTINNMQRPK</sequence>
<dbReference type="NCBIfam" id="TIGR03696">
    <property type="entry name" value="Rhs_assc_core"/>
    <property type="match status" value="1"/>
</dbReference>
<keyword evidence="4" id="KW-1185">Reference proteome</keyword>
<keyword evidence="1" id="KW-0677">Repeat</keyword>
<accession>A0ABV7ZWJ8</accession>
<dbReference type="RefSeq" id="WP_380693171.1">
    <property type="nucleotide sequence ID" value="NZ_JBHRYR010000002.1"/>
</dbReference>
<dbReference type="PANTHER" id="PTHR32305">
    <property type="match status" value="1"/>
</dbReference>
<evidence type="ECO:0000259" key="2">
    <source>
        <dbReference type="Pfam" id="PF25023"/>
    </source>
</evidence>
<dbReference type="Gene3D" id="2.180.10.10">
    <property type="entry name" value="RHS repeat-associated core"/>
    <property type="match status" value="1"/>
</dbReference>
<dbReference type="EMBL" id="JBHRYR010000002">
    <property type="protein sequence ID" value="MFC3851777.1"/>
    <property type="molecule type" value="Genomic_DNA"/>
</dbReference>
<reference evidence="4" key="1">
    <citation type="journal article" date="2019" name="Int. J. Syst. Evol. Microbiol.">
        <title>The Global Catalogue of Microorganisms (GCM) 10K type strain sequencing project: providing services to taxonomists for standard genome sequencing and annotation.</title>
        <authorList>
            <consortium name="The Broad Institute Genomics Platform"/>
            <consortium name="The Broad Institute Genome Sequencing Center for Infectious Disease"/>
            <person name="Wu L."/>
            <person name="Ma J."/>
        </authorList>
    </citation>
    <scope>NUCLEOTIDE SEQUENCE [LARGE SCALE GENOMIC DNA]</scope>
    <source>
        <strain evidence="4">IBRC 10765</strain>
    </source>
</reference>
<proteinExistence type="predicted"/>
<feature type="domain" description="Teneurin-like YD-shell" evidence="2">
    <location>
        <begin position="3"/>
        <end position="402"/>
    </location>
</feature>
<dbReference type="InterPro" id="IPR056823">
    <property type="entry name" value="TEN-like_YD-shell"/>
</dbReference>
<dbReference type="Pfam" id="PF25023">
    <property type="entry name" value="TEN_YD-shell"/>
    <property type="match status" value="1"/>
</dbReference>